<dbReference type="SUPFAM" id="SSF56954">
    <property type="entry name" value="Outer membrane efflux proteins (OEP)"/>
    <property type="match status" value="1"/>
</dbReference>
<evidence type="ECO:0000256" key="3">
    <source>
        <dbReference type="ARBA" id="ARBA00022448"/>
    </source>
</evidence>
<dbReference type="GO" id="GO:0015288">
    <property type="term" value="F:porin activity"/>
    <property type="evidence" value="ECO:0007669"/>
    <property type="project" value="TreeGrafter"/>
</dbReference>
<evidence type="ECO:0000256" key="6">
    <source>
        <dbReference type="ARBA" id="ARBA00023136"/>
    </source>
</evidence>
<organism evidence="9 10">
    <name type="scientific">Seleniivibrio woodruffii</name>
    <dbReference type="NCBI Taxonomy" id="1078050"/>
    <lineage>
        <taxon>Bacteria</taxon>
        <taxon>Pseudomonadati</taxon>
        <taxon>Deferribacterota</taxon>
        <taxon>Deferribacteres</taxon>
        <taxon>Deferribacterales</taxon>
        <taxon>Geovibrionaceae</taxon>
        <taxon>Seleniivibrio</taxon>
    </lineage>
</organism>
<evidence type="ECO:0000256" key="8">
    <source>
        <dbReference type="SAM" id="SignalP"/>
    </source>
</evidence>
<evidence type="ECO:0000313" key="10">
    <source>
        <dbReference type="Proteomes" id="UP000294614"/>
    </source>
</evidence>
<keyword evidence="4" id="KW-1134">Transmembrane beta strand</keyword>
<dbReference type="Gene3D" id="1.20.1600.10">
    <property type="entry name" value="Outer membrane efflux proteins (OEP)"/>
    <property type="match status" value="1"/>
</dbReference>
<evidence type="ECO:0000256" key="1">
    <source>
        <dbReference type="ARBA" id="ARBA00004442"/>
    </source>
</evidence>
<dbReference type="InterPro" id="IPR051906">
    <property type="entry name" value="TolC-like"/>
</dbReference>
<feature type="chain" id="PRO_5020327269" evidence="8">
    <location>
        <begin position="24"/>
        <end position="439"/>
    </location>
</feature>
<evidence type="ECO:0000256" key="7">
    <source>
        <dbReference type="ARBA" id="ARBA00023237"/>
    </source>
</evidence>
<sequence>MRIPMRGFTLSLILLFAAAQAQAVSLTFAQAKDMALKNSYVIKSYKAGEEAAGYVKDQAKGAFLPTLSLHQTLMKTDEPGNAAFATARQGRFDMNYFTNNMANPDRVTSYTTQVQVMQPVFMQGQIYFGVKQADMAYQASRMETERATQFTLYNLHMAFYGLALAEKALDTARHSYERTERYYRTAKDFFNNGLIVKSDLMVSESYLLMNEQAVKEAEKQHAVATSNLQRLLDTDEPIKVVWTTPELEFSEDVAKYTALGLSERQDLIAMQNYLKSAEYENKKAKSAFLPSVYLFADYQRNDDKFFGDNGNGTTYGVQADLNLFKGFSDHNKVGETKSRQLSLMHRIADKKLEIKSEIKNSYYGVIAASKQIEASKKRVEAAFAALTITENRFNEGLSKITELLDREVDLKQAELSLYMSEYQEIVEMAGLHLAAGNLK</sequence>
<keyword evidence="3" id="KW-0813">Transport</keyword>
<gene>
    <name evidence="9" type="ORF">C8D98_0699</name>
</gene>
<dbReference type="PANTHER" id="PTHR30026">
    <property type="entry name" value="OUTER MEMBRANE PROTEIN TOLC"/>
    <property type="match status" value="1"/>
</dbReference>
<keyword evidence="6" id="KW-0472">Membrane</keyword>
<reference evidence="9 10" key="1">
    <citation type="submission" date="2019-03" db="EMBL/GenBank/DDBJ databases">
        <title>Genomic Encyclopedia of Type Strains, Phase IV (KMG-IV): sequencing the most valuable type-strain genomes for metagenomic binning, comparative biology and taxonomic classification.</title>
        <authorList>
            <person name="Goeker M."/>
        </authorList>
    </citation>
    <scope>NUCLEOTIDE SEQUENCE [LARGE SCALE GENOMIC DNA]</scope>
    <source>
        <strain evidence="9 10">DSM 24984</strain>
    </source>
</reference>
<evidence type="ECO:0000313" key="9">
    <source>
        <dbReference type="EMBL" id="TCK62185.1"/>
    </source>
</evidence>
<evidence type="ECO:0000256" key="2">
    <source>
        <dbReference type="ARBA" id="ARBA00007613"/>
    </source>
</evidence>
<dbReference type="RefSeq" id="WP_243640903.1">
    <property type="nucleotide sequence ID" value="NZ_SMGG01000003.1"/>
</dbReference>
<protein>
    <submittedName>
        <fullName evidence="9">Outer membrane protein TolC</fullName>
    </submittedName>
</protein>
<accession>A0A4R1KCD1</accession>
<dbReference type="AlphaFoldDB" id="A0A4R1KCD1"/>
<evidence type="ECO:0000256" key="4">
    <source>
        <dbReference type="ARBA" id="ARBA00022452"/>
    </source>
</evidence>
<keyword evidence="8" id="KW-0732">Signal</keyword>
<comment type="caution">
    <text evidence="9">The sequence shown here is derived from an EMBL/GenBank/DDBJ whole genome shotgun (WGS) entry which is preliminary data.</text>
</comment>
<keyword evidence="5" id="KW-0812">Transmembrane</keyword>
<proteinExistence type="inferred from homology"/>
<name>A0A4R1KCD1_9BACT</name>
<dbReference type="Proteomes" id="UP000294614">
    <property type="component" value="Unassembled WGS sequence"/>
</dbReference>
<evidence type="ECO:0000256" key="5">
    <source>
        <dbReference type="ARBA" id="ARBA00022692"/>
    </source>
</evidence>
<dbReference type="PANTHER" id="PTHR30026:SF20">
    <property type="entry name" value="OUTER MEMBRANE PROTEIN TOLC"/>
    <property type="match status" value="1"/>
</dbReference>
<dbReference type="EMBL" id="SMGG01000003">
    <property type="protein sequence ID" value="TCK62185.1"/>
    <property type="molecule type" value="Genomic_DNA"/>
</dbReference>
<comment type="subcellular location">
    <subcellularLocation>
        <location evidence="1">Cell outer membrane</location>
    </subcellularLocation>
</comment>
<dbReference type="GO" id="GO:0009279">
    <property type="term" value="C:cell outer membrane"/>
    <property type="evidence" value="ECO:0007669"/>
    <property type="project" value="UniProtKB-SubCell"/>
</dbReference>
<dbReference type="GO" id="GO:0015562">
    <property type="term" value="F:efflux transmembrane transporter activity"/>
    <property type="evidence" value="ECO:0007669"/>
    <property type="project" value="InterPro"/>
</dbReference>
<dbReference type="InterPro" id="IPR003423">
    <property type="entry name" value="OMP_efflux"/>
</dbReference>
<comment type="similarity">
    <text evidence="2">Belongs to the outer membrane factor (OMF) (TC 1.B.17) family.</text>
</comment>
<dbReference type="GO" id="GO:1990281">
    <property type="term" value="C:efflux pump complex"/>
    <property type="evidence" value="ECO:0007669"/>
    <property type="project" value="TreeGrafter"/>
</dbReference>
<keyword evidence="10" id="KW-1185">Reference proteome</keyword>
<dbReference type="Pfam" id="PF02321">
    <property type="entry name" value="OEP"/>
    <property type="match status" value="2"/>
</dbReference>
<keyword evidence="7" id="KW-0998">Cell outer membrane</keyword>
<feature type="signal peptide" evidence="8">
    <location>
        <begin position="1"/>
        <end position="23"/>
    </location>
</feature>